<dbReference type="Proteomes" id="UP000030649">
    <property type="component" value="Unassembled WGS sequence"/>
</dbReference>
<accession>U1N1X1</accession>
<proteinExistence type="predicted"/>
<protein>
    <submittedName>
        <fullName evidence="1">Uncharacterized protein</fullName>
    </submittedName>
</protein>
<dbReference type="HOGENOM" id="CLU_2930159_0_0_2"/>
<sequence length="60" mass="6242">MGFPSSPPVDVGGGERDAHHAFVIVFARAPPVPVVVEYLSGRIGTLRPTPEVNSLADCGV</sequence>
<name>U1N1X1_9EURY</name>
<organism evidence="1 2">
    <name type="scientific">Haloquadratum walsbyi J07HQW1</name>
    <dbReference type="NCBI Taxonomy" id="1238424"/>
    <lineage>
        <taxon>Archaea</taxon>
        <taxon>Methanobacteriati</taxon>
        <taxon>Methanobacteriota</taxon>
        <taxon>Stenosarchaea group</taxon>
        <taxon>Halobacteria</taxon>
        <taxon>Halobacteriales</taxon>
        <taxon>Haloferacaceae</taxon>
        <taxon>Haloquadratum</taxon>
    </lineage>
</organism>
<dbReference type="EMBL" id="KE356560">
    <property type="protein sequence ID" value="ERG90343.1"/>
    <property type="molecule type" value="Genomic_DNA"/>
</dbReference>
<reference evidence="1 2" key="1">
    <citation type="journal article" date="2013" name="PLoS ONE">
        <title>Assembly-driven community genomics of a hypersaline microbial ecosystem.</title>
        <authorList>
            <person name="Podell S."/>
            <person name="Ugalde J.A."/>
            <person name="Narasingarao P."/>
            <person name="Banfield J.F."/>
            <person name="Heidelberg K.B."/>
            <person name="Allen E.E."/>
        </authorList>
    </citation>
    <scope>NUCLEOTIDE SEQUENCE [LARGE SCALE GENOMIC DNA]</scope>
    <source>
        <strain evidence="2">J07HQW1</strain>
    </source>
</reference>
<gene>
    <name evidence="1" type="ORF">J07HQW1_00362</name>
</gene>
<evidence type="ECO:0000313" key="2">
    <source>
        <dbReference type="Proteomes" id="UP000030649"/>
    </source>
</evidence>
<evidence type="ECO:0000313" key="1">
    <source>
        <dbReference type="EMBL" id="ERG90343.1"/>
    </source>
</evidence>
<dbReference type="AlphaFoldDB" id="U1N1X1"/>